<gene>
    <name evidence="2" type="ORF">EVAR_91138_1</name>
</gene>
<accession>A0A4C2A603</accession>
<protein>
    <submittedName>
        <fullName evidence="2">Uncharacterized protein</fullName>
    </submittedName>
</protein>
<evidence type="ECO:0000256" key="1">
    <source>
        <dbReference type="SAM" id="MobiDB-lite"/>
    </source>
</evidence>
<organism evidence="2 3">
    <name type="scientific">Eumeta variegata</name>
    <name type="common">Bagworm moth</name>
    <name type="synonym">Eumeta japonica</name>
    <dbReference type="NCBI Taxonomy" id="151549"/>
    <lineage>
        <taxon>Eukaryota</taxon>
        <taxon>Metazoa</taxon>
        <taxon>Ecdysozoa</taxon>
        <taxon>Arthropoda</taxon>
        <taxon>Hexapoda</taxon>
        <taxon>Insecta</taxon>
        <taxon>Pterygota</taxon>
        <taxon>Neoptera</taxon>
        <taxon>Endopterygota</taxon>
        <taxon>Lepidoptera</taxon>
        <taxon>Glossata</taxon>
        <taxon>Ditrysia</taxon>
        <taxon>Tineoidea</taxon>
        <taxon>Psychidae</taxon>
        <taxon>Oiketicinae</taxon>
        <taxon>Eumeta</taxon>
    </lineage>
</organism>
<evidence type="ECO:0000313" key="3">
    <source>
        <dbReference type="Proteomes" id="UP000299102"/>
    </source>
</evidence>
<sequence>MDRYWYSEYISLASRELIRHSTCESEVRRTGLSQLKHKSRERRRAGARRSRRWNLDEKFDHRRSFGAVVPFNEFQPPRSSHDAEAADEGASRGAPSARSW</sequence>
<dbReference type="AlphaFoldDB" id="A0A4C2A603"/>
<proteinExistence type="predicted"/>
<feature type="region of interest" description="Disordered" evidence="1">
    <location>
        <begin position="70"/>
        <end position="100"/>
    </location>
</feature>
<name>A0A4C2A603_EUMVA</name>
<dbReference type="EMBL" id="BGZK01002527">
    <property type="protein sequence ID" value="GBP94614.1"/>
    <property type="molecule type" value="Genomic_DNA"/>
</dbReference>
<dbReference type="Proteomes" id="UP000299102">
    <property type="component" value="Unassembled WGS sequence"/>
</dbReference>
<comment type="caution">
    <text evidence="2">The sequence shown here is derived from an EMBL/GenBank/DDBJ whole genome shotgun (WGS) entry which is preliminary data.</text>
</comment>
<keyword evidence="3" id="KW-1185">Reference proteome</keyword>
<reference evidence="2 3" key="1">
    <citation type="journal article" date="2019" name="Commun. Biol.">
        <title>The bagworm genome reveals a unique fibroin gene that provides high tensile strength.</title>
        <authorList>
            <person name="Kono N."/>
            <person name="Nakamura H."/>
            <person name="Ohtoshi R."/>
            <person name="Tomita M."/>
            <person name="Numata K."/>
            <person name="Arakawa K."/>
        </authorList>
    </citation>
    <scope>NUCLEOTIDE SEQUENCE [LARGE SCALE GENOMIC DNA]</scope>
</reference>
<evidence type="ECO:0000313" key="2">
    <source>
        <dbReference type="EMBL" id="GBP94614.1"/>
    </source>
</evidence>